<proteinExistence type="predicted"/>
<keyword evidence="3" id="KW-1185">Reference proteome</keyword>
<dbReference type="PROSITE" id="PS51318">
    <property type="entry name" value="TAT"/>
    <property type="match status" value="1"/>
</dbReference>
<evidence type="ECO:0000313" key="2">
    <source>
        <dbReference type="EMBL" id="GAA2233172.1"/>
    </source>
</evidence>
<evidence type="ECO:0000259" key="1">
    <source>
        <dbReference type="Pfam" id="PF09992"/>
    </source>
</evidence>
<dbReference type="InterPro" id="IPR018711">
    <property type="entry name" value="NAGPA"/>
</dbReference>
<keyword evidence="2" id="KW-0378">Hydrolase</keyword>
<dbReference type="Pfam" id="PF09992">
    <property type="entry name" value="NAGPA"/>
    <property type="match status" value="1"/>
</dbReference>
<organism evidence="2 3">
    <name type="scientific">Kitasatospora cystarginea</name>
    <dbReference type="NCBI Taxonomy" id="58350"/>
    <lineage>
        <taxon>Bacteria</taxon>
        <taxon>Bacillati</taxon>
        <taxon>Actinomycetota</taxon>
        <taxon>Actinomycetes</taxon>
        <taxon>Kitasatosporales</taxon>
        <taxon>Streptomycetaceae</taxon>
        <taxon>Kitasatospora</taxon>
    </lineage>
</organism>
<dbReference type="InterPro" id="IPR006311">
    <property type="entry name" value="TAT_signal"/>
</dbReference>
<dbReference type="EMBL" id="BAAATR010000004">
    <property type="protein sequence ID" value="GAA2233172.1"/>
    <property type="molecule type" value="Genomic_DNA"/>
</dbReference>
<dbReference type="PANTHER" id="PTHR40446:SF2">
    <property type="entry name" value="N-ACETYLGLUCOSAMINE-1-PHOSPHODIESTER ALPHA-N-ACETYLGLUCOSAMINIDASE"/>
    <property type="match status" value="1"/>
</dbReference>
<accession>A0ABP5QE43</accession>
<gene>
    <name evidence="2" type="ORF">GCM10010430_12230</name>
</gene>
<reference evidence="3" key="1">
    <citation type="journal article" date="2019" name="Int. J. Syst. Evol. Microbiol.">
        <title>The Global Catalogue of Microorganisms (GCM) 10K type strain sequencing project: providing services to taxonomists for standard genome sequencing and annotation.</title>
        <authorList>
            <consortium name="The Broad Institute Genomics Platform"/>
            <consortium name="The Broad Institute Genome Sequencing Center for Infectious Disease"/>
            <person name="Wu L."/>
            <person name="Ma J."/>
        </authorList>
    </citation>
    <scope>NUCLEOTIDE SEQUENCE [LARGE SCALE GENOMIC DNA]</scope>
    <source>
        <strain evidence="3">JCM 7356</strain>
    </source>
</reference>
<sequence>MRTSSRPHGLRRLALAGATAAALTVTPPSGRAHADAAGVLGQPSAVTTVAPGVTRTTYPGGKHTWAAVNVLRVDPDIAPLTLRSSVGAASGAVKKVSQVLGDPSLVPRPAAGVNGSFFDDDLMNKYRLPEGDPEGVSVQQGVLLSEASGGGVLLMQHGRPYITTLKTDIAVSAGGASTEVHGINRHPGRIPWERPVSSKGNLLVGFQGDLEAKPDTQVFANDDEIVLFTPEYGIPTPGPLEGSEADSADDPGVEVVVDRGGTVRSLGRGRGGTDIPPGGKVLQGIGAGADWLTAHARVGSSLTVTEKVTDLRFGDEIPLSRSLYAVSGRLIMRQDGKSTYSGSGGDRHARTVVGVDGEGKVLLVTVDADDDRPGMDYNQLGNLLAALDATDALNIDGGGSTTLVVDGALVNKPSDGFERPVSDMVQVTWGGYGVQHRAPSGQG</sequence>
<dbReference type="RefSeq" id="WP_344635180.1">
    <property type="nucleotide sequence ID" value="NZ_BAAATR010000004.1"/>
</dbReference>
<dbReference type="Proteomes" id="UP001500305">
    <property type="component" value="Unassembled WGS sequence"/>
</dbReference>
<dbReference type="PANTHER" id="PTHR40446">
    <property type="entry name" value="N-ACETYLGLUCOSAMINE-1-PHOSPHODIESTER ALPHA-N-ACETYLGLUCOSAMINIDASE"/>
    <property type="match status" value="1"/>
</dbReference>
<protein>
    <submittedName>
        <fullName evidence="2">Phosphodiester glycosidase family protein</fullName>
    </submittedName>
</protein>
<dbReference type="GO" id="GO:0016798">
    <property type="term" value="F:hydrolase activity, acting on glycosyl bonds"/>
    <property type="evidence" value="ECO:0007669"/>
    <property type="project" value="UniProtKB-KW"/>
</dbReference>
<feature type="domain" description="Phosphodiester glycosidase" evidence="1">
    <location>
        <begin position="252"/>
        <end position="427"/>
    </location>
</feature>
<name>A0ABP5QE43_9ACTN</name>
<comment type="caution">
    <text evidence="2">The sequence shown here is derived from an EMBL/GenBank/DDBJ whole genome shotgun (WGS) entry which is preliminary data.</text>
</comment>
<evidence type="ECO:0000313" key="3">
    <source>
        <dbReference type="Proteomes" id="UP001500305"/>
    </source>
</evidence>
<keyword evidence="2" id="KW-0326">Glycosidase</keyword>